<proteinExistence type="predicted"/>
<organism evidence="1 2">
    <name type="scientific">Oedothorax gibbosus</name>
    <dbReference type="NCBI Taxonomy" id="931172"/>
    <lineage>
        <taxon>Eukaryota</taxon>
        <taxon>Metazoa</taxon>
        <taxon>Ecdysozoa</taxon>
        <taxon>Arthropoda</taxon>
        <taxon>Chelicerata</taxon>
        <taxon>Arachnida</taxon>
        <taxon>Araneae</taxon>
        <taxon>Araneomorphae</taxon>
        <taxon>Entelegynae</taxon>
        <taxon>Araneoidea</taxon>
        <taxon>Linyphiidae</taxon>
        <taxon>Erigoninae</taxon>
        <taxon>Oedothorax</taxon>
    </lineage>
</organism>
<dbReference type="Proteomes" id="UP000827092">
    <property type="component" value="Unassembled WGS sequence"/>
</dbReference>
<sequence length="129" mass="14033">MSKSFLVDSLLTKSANPPKDSTTPKNNINLWTNQNNVMLPPGLCISPHGLCGSPMGFSEYFQRGFYTYAANGLSGFQDSANGTSAFQIIGSSNTNRSFETAKSYSKEVWPAKSFSSAAEDTGELYFVFD</sequence>
<evidence type="ECO:0000313" key="2">
    <source>
        <dbReference type="Proteomes" id="UP000827092"/>
    </source>
</evidence>
<accession>A0AAV6V7L0</accession>
<evidence type="ECO:0000313" key="1">
    <source>
        <dbReference type="EMBL" id="KAG8192442.1"/>
    </source>
</evidence>
<protein>
    <submittedName>
        <fullName evidence="1">Uncharacterized protein</fullName>
    </submittedName>
</protein>
<reference evidence="1 2" key="1">
    <citation type="journal article" date="2022" name="Nat. Ecol. Evol.">
        <title>A masculinizing supergene underlies an exaggerated male reproductive morph in a spider.</title>
        <authorList>
            <person name="Hendrickx F."/>
            <person name="De Corte Z."/>
            <person name="Sonet G."/>
            <person name="Van Belleghem S.M."/>
            <person name="Kostlbacher S."/>
            <person name="Vangestel C."/>
        </authorList>
    </citation>
    <scope>NUCLEOTIDE SEQUENCE [LARGE SCALE GENOMIC DNA]</scope>
    <source>
        <strain evidence="1">W744_W776</strain>
    </source>
</reference>
<gene>
    <name evidence="1" type="ORF">JTE90_017972</name>
</gene>
<keyword evidence="2" id="KW-1185">Reference proteome</keyword>
<comment type="caution">
    <text evidence="1">The sequence shown here is derived from an EMBL/GenBank/DDBJ whole genome shotgun (WGS) entry which is preliminary data.</text>
</comment>
<dbReference type="AlphaFoldDB" id="A0AAV6V7L0"/>
<name>A0AAV6V7L0_9ARAC</name>
<dbReference type="EMBL" id="JAFNEN010000139">
    <property type="protein sequence ID" value="KAG8192442.1"/>
    <property type="molecule type" value="Genomic_DNA"/>
</dbReference>